<feature type="transmembrane region" description="Helical" evidence="1">
    <location>
        <begin position="272"/>
        <end position="299"/>
    </location>
</feature>
<proteinExistence type="predicted"/>
<sequence length="340" mass="35570">MATERWSTRPHTVVLPRPTTPRATLIARGSLLGLVGLAAAIRVAALDGPAQLGEIGHVFQVHTLRSLDTVPSGASTLALLQLAVYTTATGAFGRHDTGLAAVREPMVLAAVAVGVGIWWMARRMGLSRWTAGAAVGLVAVSPLAVAAQLGVRPENLAAAWAVAALVLFWTPHRHRTLAPDLWATAFLVIAVLTAPVAMALVPTAAWLMWRRRRRRLSLMVGSLFALGVGIGWPSTSLRPTPGPDWLALDPVLAAAGVFAAVAALFSFRLRPLAVGVLGLMAVGAAVLAVPFAAILLAGTIERGLTHQARTGRHTLVHPYRTPTAALAGTVLLAAMGVWVL</sequence>
<accession>A0A918GK13</accession>
<evidence type="ECO:0000256" key="1">
    <source>
        <dbReference type="SAM" id="Phobius"/>
    </source>
</evidence>
<feature type="transmembrane region" description="Helical" evidence="1">
    <location>
        <begin position="74"/>
        <end position="93"/>
    </location>
</feature>
<keyword evidence="1" id="KW-0472">Membrane</keyword>
<dbReference type="EMBL" id="BMRB01000002">
    <property type="protein sequence ID" value="GGS38250.1"/>
    <property type="molecule type" value="Genomic_DNA"/>
</dbReference>
<feature type="transmembrane region" description="Helical" evidence="1">
    <location>
        <begin position="156"/>
        <end position="172"/>
    </location>
</feature>
<protein>
    <submittedName>
        <fullName evidence="2">Uncharacterized protein</fullName>
    </submittedName>
</protein>
<name>A0A918GK13_9PSEU</name>
<keyword evidence="1" id="KW-1133">Transmembrane helix</keyword>
<comment type="caution">
    <text evidence="2">The sequence shown here is derived from an EMBL/GenBank/DDBJ whole genome shotgun (WGS) entry which is preliminary data.</text>
</comment>
<feature type="transmembrane region" description="Helical" evidence="1">
    <location>
        <begin position="105"/>
        <end position="121"/>
    </location>
</feature>
<reference evidence="2" key="2">
    <citation type="submission" date="2020-09" db="EMBL/GenBank/DDBJ databases">
        <authorList>
            <person name="Sun Q."/>
            <person name="Ohkuma M."/>
        </authorList>
    </citation>
    <scope>NUCLEOTIDE SEQUENCE</scope>
    <source>
        <strain evidence="2">JCM 3276</strain>
    </source>
</reference>
<dbReference type="RefSeq" id="WP_189211561.1">
    <property type="nucleotide sequence ID" value="NZ_BMRB01000002.1"/>
</dbReference>
<gene>
    <name evidence="2" type="ORF">GCM10010171_36450</name>
</gene>
<feature type="transmembrane region" description="Helical" evidence="1">
    <location>
        <begin position="25"/>
        <end position="45"/>
    </location>
</feature>
<evidence type="ECO:0000313" key="3">
    <source>
        <dbReference type="Proteomes" id="UP000660680"/>
    </source>
</evidence>
<feature type="transmembrane region" description="Helical" evidence="1">
    <location>
        <begin position="127"/>
        <end position="149"/>
    </location>
</feature>
<keyword evidence="3" id="KW-1185">Reference proteome</keyword>
<evidence type="ECO:0000313" key="2">
    <source>
        <dbReference type="EMBL" id="GGS38250.1"/>
    </source>
</evidence>
<feature type="transmembrane region" description="Helical" evidence="1">
    <location>
        <begin position="245"/>
        <end position="265"/>
    </location>
</feature>
<feature type="transmembrane region" description="Helical" evidence="1">
    <location>
        <begin position="319"/>
        <end position="339"/>
    </location>
</feature>
<dbReference type="Proteomes" id="UP000660680">
    <property type="component" value="Unassembled WGS sequence"/>
</dbReference>
<feature type="transmembrane region" description="Helical" evidence="1">
    <location>
        <begin position="216"/>
        <end position="233"/>
    </location>
</feature>
<keyword evidence="1" id="KW-0812">Transmembrane</keyword>
<feature type="transmembrane region" description="Helical" evidence="1">
    <location>
        <begin position="184"/>
        <end position="209"/>
    </location>
</feature>
<reference evidence="2" key="1">
    <citation type="journal article" date="2014" name="Int. J. Syst. Evol. Microbiol.">
        <title>Complete genome sequence of Corynebacterium casei LMG S-19264T (=DSM 44701T), isolated from a smear-ripened cheese.</title>
        <authorList>
            <consortium name="US DOE Joint Genome Institute (JGI-PGF)"/>
            <person name="Walter F."/>
            <person name="Albersmeier A."/>
            <person name="Kalinowski J."/>
            <person name="Ruckert C."/>
        </authorList>
    </citation>
    <scope>NUCLEOTIDE SEQUENCE</scope>
    <source>
        <strain evidence="2">JCM 3276</strain>
    </source>
</reference>
<dbReference type="AlphaFoldDB" id="A0A918GK13"/>
<organism evidence="2 3">
    <name type="scientific">Actinokineospora fastidiosa</name>
    <dbReference type="NCBI Taxonomy" id="1816"/>
    <lineage>
        <taxon>Bacteria</taxon>
        <taxon>Bacillati</taxon>
        <taxon>Actinomycetota</taxon>
        <taxon>Actinomycetes</taxon>
        <taxon>Pseudonocardiales</taxon>
        <taxon>Pseudonocardiaceae</taxon>
        <taxon>Actinokineospora</taxon>
    </lineage>
</organism>